<organism evidence="1 2">
    <name type="scientific">Anaeromyxobacter oryzae</name>
    <dbReference type="NCBI Taxonomy" id="2918170"/>
    <lineage>
        <taxon>Bacteria</taxon>
        <taxon>Pseudomonadati</taxon>
        <taxon>Myxococcota</taxon>
        <taxon>Myxococcia</taxon>
        <taxon>Myxococcales</taxon>
        <taxon>Cystobacterineae</taxon>
        <taxon>Anaeromyxobacteraceae</taxon>
        <taxon>Anaeromyxobacter</taxon>
    </lineage>
</organism>
<evidence type="ECO:0000313" key="1">
    <source>
        <dbReference type="EMBL" id="BDG03784.1"/>
    </source>
</evidence>
<dbReference type="RefSeq" id="WP_248362140.1">
    <property type="nucleotide sequence ID" value="NZ_AP025591.1"/>
</dbReference>
<keyword evidence="2" id="KW-1185">Reference proteome</keyword>
<sequence length="72" mass="7989">MPGCPHLERCGLHHNLAMQAAIRVWRSFYCDGTFARCERFKLVEASADVPPRLLPNGRLLDGADGAPDRRVG</sequence>
<reference evidence="2" key="1">
    <citation type="journal article" date="2022" name="Int. J. Syst. Evol. Microbiol.">
        <title>Anaeromyxobacter oryzae sp. nov., Anaeromyxobacter diazotrophicus sp. nov. and Anaeromyxobacter paludicola sp. nov., isolated from paddy soils.</title>
        <authorList>
            <person name="Itoh H."/>
            <person name="Xu Z."/>
            <person name="Mise K."/>
            <person name="Masuda Y."/>
            <person name="Ushijima N."/>
            <person name="Hayakawa C."/>
            <person name="Shiratori Y."/>
            <person name="Senoo K."/>
        </authorList>
    </citation>
    <scope>NUCLEOTIDE SEQUENCE [LARGE SCALE GENOMIC DNA]</scope>
    <source>
        <strain evidence="2">Red232</strain>
    </source>
</reference>
<proteinExistence type="predicted"/>
<protein>
    <submittedName>
        <fullName evidence="1">Uncharacterized protein</fullName>
    </submittedName>
</protein>
<name>A0ABN6MS42_9BACT</name>
<dbReference type="EMBL" id="AP025591">
    <property type="protein sequence ID" value="BDG03784.1"/>
    <property type="molecule type" value="Genomic_DNA"/>
</dbReference>
<accession>A0ABN6MS42</accession>
<dbReference type="Proteomes" id="UP001162891">
    <property type="component" value="Chromosome"/>
</dbReference>
<evidence type="ECO:0000313" key="2">
    <source>
        <dbReference type="Proteomes" id="UP001162891"/>
    </source>
</evidence>
<gene>
    <name evidence="1" type="ORF">AMOR_27800</name>
</gene>